<keyword evidence="1" id="KW-0175">Coiled coil</keyword>
<keyword evidence="3" id="KW-0812">Transmembrane</keyword>
<feature type="compositionally biased region" description="Basic and acidic residues" evidence="2">
    <location>
        <begin position="31"/>
        <end position="48"/>
    </location>
</feature>
<accession>A0A4P7QEK6</accession>
<organism evidence="4 5">
    <name type="scientific">Corynebacterium endometrii</name>
    <dbReference type="NCBI Taxonomy" id="2488819"/>
    <lineage>
        <taxon>Bacteria</taxon>
        <taxon>Bacillati</taxon>
        <taxon>Actinomycetota</taxon>
        <taxon>Actinomycetes</taxon>
        <taxon>Mycobacteriales</taxon>
        <taxon>Corynebacteriaceae</taxon>
        <taxon>Corynebacterium</taxon>
    </lineage>
</organism>
<dbReference type="AlphaFoldDB" id="A0A4P7QEK6"/>
<dbReference type="RefSeq" id="WP_136140888.1">
    <property type="nucleotide sequence ID" value="NZ_CP039247.1"/>
</dbReference>
<keyword evidence="3" id="KW-0472">Membrane</keyword>
<gene>
    <name evidence="4" type="ORF">CENDO_04050</name>
</gene>
<evidence type="ECO:0000256" key="1">
    <source>
        <dbReference type="SAM" id="Coils"/>
    </source>
</evidence>
<dbReference type="Proteomes" id="UP000296352">
    <property type="component" value="Chromosome"/>
</dbReference>
<dbReference type="Pfam" id="PF04977">
    <property type="entry name" value="DivIC"/>
    <property type="match status" value="1"/>
</dbReference>
<feature type="coiled-coil region" evidence="1">
    <location>
        <begin position="88"/>
        <end position="115"/>
    </location>
</feature>
<keyword evidence="4" id="KW-0131">Cell cycle</keyword>
<evidence type="ECO:0000313" key="4">
    <source>
        <dbReference type="EMBL" id="QCB28102.1"/>
    </source>
</evidence>
<reference evidence="4 5" key="1">
    <citation type="submission" date="2019-04" db="EMBL/GenBank/DDBJ databases">
        <title>Corynebacterium endometrii sp. nov., isolated from the uterus of a cow with endometritis.</title>
        <authorList>
            <person name="Ballas P."/>
            <person name="Ruckert C."/>
            <person name="Wagener K."/>
            <person name="Drillich M."/>
            <person name="Kaempfer P."/>
            <person name="Busse H.-J."/>
            <person name="Ehling-Schulz M."/>
        </authorList>
    </citation>
    <scope>NUCLEOTIDE SEQUENCE [LARGE SCALE GENOMIC DNA]</scope>
    <source>
        <strain evidence="4 5">LMM-1653</strain>
    </source>
</reference>
<feature type="region of interest" description="Disordered" evidence="2">
    <location>
        <begin position="174"/>
        <end position="214"/>
    </location>
</feature>
<keyword evidence="4" id="KW-0132">Cell division</keyword>
<dbReference type="InterPro" id="IPR007060">
    <property type="entry name" value="FtsL/DivIC"/>
</dbReference>
<evidence type="ECO:0000256" key="3">
    <source>
        <dbReference type="SAM" id="Phobius"/>
    </source>
</evidence>
<name>A0A4P7QEK6_9CORY</name>
<proteinExistence type="predicted"/>
<protein>
    <submittedName>
        <fullName evidence="4">Cell division protein FtsB</fullName>
    </submittedName>
</protein>
<dbReference type="EMBL" id="CP039247">
    <property type="protein sequence ID" value="QCB28102.1"/>
    <property type="molecule type" value="Genomic_DNA"/>
</dbReference>
<evidence type="ECO:0000313" key="5">
    <source>
        <dbReference type="Proteomes" id="UP000296352"/>
    </source>
</evidence>
<sequence>MASANKSSKPQSKLDGGNSRRRNSVPVASRAADRASREREAARAKELASKNRSRMDIAGVSVLIAVVLIILFAIAVPLRNYYDGRTELARLNESIASAQQEKERLQTEIERYQDPEYIRQEARRRLGLVAPGEVAYRIVDPRMSQGESLSTDKQAESDQREWYEVLWDSVAEKPQVSVVSGNGPETPPSAAETAPETPAASGDEAEQATPAPTG</sequence>
<dbReference type="GO" id="GO:0051301">
    <property type="term" value="P:cell division"/>
    <property type="evidence" value="ECO:0007669"/>
    <property type="project" value="UniProtKB-KW"/>
</dbReference>
<feature type="region of interest" description="Disordered" evidence="2">
    <location>
        <begin position="1"/>
        <end position="48"/>
    </location>
</feature>
<dbReference type="OrthoDB" id="5187715at2"/>
<keyword evidence="5" id="KW-1185">Reference proteome</keyword>
<feature type="transmembrane region" description="Helical" evidence="3">
    <location>
        <begin position="57"/>
        <end position="78"/>
    </location>
</feature>
<evidence type="ECO:0000256" key="2">
    <source>
        <dbReference type="SAM" id="MobiDB-lite"/>
    </source>
</evidence>
<keyword evidence="3" id="KW-1133">Transmembrane helix</keyword>
<feature type="compositionally biased region" description="Low complexity" evidence="2">
    <location>
        <begin position="188"/>
        <end position="201"/>
    </location>
</feature>
<dbReference type="KEGG" id="cee:CENDO_04050"/>
<feature type="compositionally biased region" description="Polar residues" evidence="2">
    <location>
        <begin position="1"/>
        <end position="11"/>
    </location>
</feature>